<dbReference type="AlphaFoldDB" id="A0A830E8W5"/>
<evidence type="ECO:0000313" key="1">
    <source>
        <dbReference type="EMBL" id="BDR91137.1"/>
    </source>
</evidence>
<dbReference type="GeneID" id="76205780"/>
<dbReference type="Proteomes" id="UP001060771">
    <property type="component" value="Chromosome"/>
</dbReference>
<proteinExistence type="predicted"/>
<reference evidence="1" key="4">
    <citation type="journal article" date="2023" name="Microbiol. Resour. Announc.">
        <title>Complete Genome Sequence of Vulcanisaeta souniana Strain IC-059, a Hyperthermophilic Archaeon Isolated from Hot Spring Water in Japan.</title>
        <authorList>
            <person name="Kato S."/>
            <person name="Itoh T."/>
            <person name="Wu L."/>
            <person name="Ma J."/>
            <person name="Ohkuma M."/>
        </authorList>
    </citation>
    <scope>NUCLEOTIDE SEQUENCE</scope>
    <source>
        <strain evidence="1">JCM 11219</strain>
    </source>
</reference>
<dbReference type="InterPro" id="IPR006311">
    <property type="entry name" value="TAT_signal"/>
</dbReference>
<reference evidence="4" key="3">
    <citation type="submission" date="2022-09" db="EMBL/GenBank/DDBJ databases">
        <title>Complete genome sequence of Vulcanisaeta souniana.</title>
        <authorList>
            <person name="Kato S."/>
            <person name="Itoh T."/>
            <person name="Ohkuma M."/>
        </authorList>
    </citation>
    <scope>NUCLEOTIDE SEQUENCE [LARGE SCALE GENOMIC DNA]</scope>
    <source>
        <strain evidence="4">JCM 11219</strain>
    </source>
</reference>
<evidence type="ECO:0000313" key="4">
    <source>
        <dbReference type="Proteomes" id="UP001060771"/>
    </source>
</evidence>
<dbReference type="OrthoDB" id="28216at2157"/>
<dbReference type="EMBL" id="BMNM01000007">
    <property type="protein sequence ID" value="GGI81121.1"/>
    <property type="molecule type" value="Genomic_DNA"/>
</dbReference>
<dbReference type="RefSeq" id="WP_188603593.1">
    <property type="nucleotide sequence ID" value="NZ_AP026830.1"/>
</dbReference>
<protein>
    <recommendedName>
        <fullName evidence="5">Twin-arginine translocation signal domain-containing protein</fullName>
    </recommendedName>
</protein>
<dbReference type="PROSITE" id="PS51318">
    <property type="entry name" value="TAT"/>
    <property type="match status" value="1"/>
</dbReference>
<name>A0A830E8W5_9CREN</name>
<reference evidence="2" key="2">
    <citation type="submission" date="2020-09" db="EMBL/GenBank/DDBJ databases">
        <authorList>
            <person name="Sun Q."/>
            <person name="Ohkuma M."/>
        </authorList>
    </citation>
    <scope>NUCLEOTIDE SEQUENCE</scope>
    <source>
        <strain evidence="2">JCM 11219</strain>
    </source>
</reference>
<evidence type="ECO:0008006" key="5">
    <source>
        <dbReference type="Google" id="ProtNLM"/>
    </source>
</evidence>
<evidence type="ECO:0000313" key="2">
    <source>
        <dbReference type="EMBL" id="GGI81121.1"/>
    </source>
</evidence>
<dbReference type="Proteomes" id="UP000657075">
    <property type="component" value="Unassembled WGS sequence"/>
</dbReference>
<dbReference type="EMBL" id="AP026830">
    <property type="protein sequence ID" value="BDR91137.1"/>
    <property type="molecule type" value="Genomic_DNA"/>
</dbReference>
<keyword evidence="4" id="KW-1185">Reference proteome</keyword>
<dbReference type="InterPro" id="IPR011050">
    <property type="entry name" value="Pectin_lyase_fold/virulence"/>
</dbReference>
<reference evidence="2" key="1">
    <citation type="journal article" date="2014" name="Int. J. Syst. Evol. Microbiol.">
        <title>Complete genome sequence of Corynebacterium casei LMG S-19264T (=DSM 44701T), isolated from a smear-ripened cheese.</title>
        <authorList>
            <consortium name="US DOE Joint Genome Institute (JGI-PGF)"/>
            <person name="Walter F."/>
            <person name="Albersmeier A."/>
            <person name="Kalinowski J."/>
            <person name="Ruckert C."/>
        </authorList>
    </citation>
    <scope>NUCLEOTIDE SEQUENCE</scope>
    <source>
        <strain evidence="2">JCM 11219</strain>
    </source>
</reference>
<gene>
    <name evidence="2" type="ORF">GCM10007112_17350</name>
    <name evidence="1" type="ORF">Vsou_02300</name>
</gene>
<sequence length="560" mass="59453">MPDRRDFLKLLGALGLGALGSAVVDILTTKPIIKPAEAPQQVVQPYYSVMVQTPQGPNGPRPMVVSADGEVIVDENGRIVSDLGVYPTEGVNELGGYTQTAGIQEAIAYLLNTGGGVAFIRRGDYYPCKVIHVGVIKRQVQVIIQGEGLATRIHLYNNTGRGMAWAFTVGTPGNSPTADQAPPPIFRDLTFVNDVNEGPPVGPMVTGGYYTGGGAVGNGVILEDITVIDPPSLANKPGTPPSGIGWIWFNNSYGIRVRGFTYLGANPNSSGSTVIVSDGVTFTEIDESFFISTARGGVAVSSGTGTIQITNTQILGFNVGVNYGNTDGRSKLMTTNVVIGTDRGGVEAYGAQLFVNTPIYVDYGFIDALICCSRLGGVIKLLDSVSRINISDSEVHSLTIETITKNSPQSDLLLTIEGSRITGSGSGPLINIPQEYATNSTIRVRLINNEISKQASSGEWPLVTVPNNVVFEMRGNYVRMLNGFDVIIGLSQDLTSGFYEFSDNIIEAEAQPIYLLNGGVAINAPFIVSGNKFLTQTQLYKTPPTAQGGLMVSNNLNLVT</sequence>
<dbReference type="SUPFAM" id="SSF51126">
    <property type="entry name" value="Pectin lyase-like"/>
    <property type="match status" value="1"/>
</dbReference>
<organism evidence="2 3">
    <name type="scientific">Vulcanisaeta souniana JCM 11219</name>
    <dbReference type="NCBI Taxonomy" id="1293586"/>
    <lineage>
        <taxon>Archaea</taxon>
        <taxon>Thermoproteota</taxon>
        <taxon>Thermoprotei</taxon>
        <taxon>Thermoproteales</taxon>
        <taxon>Thermoproteaceae</taxon>
        <taxon>Vulcanisaeta</taxon>
    </lineage>
</organism>
<accession>A0A830E8W5</accession>
<evidence type="ECO:0000313" key="3">
    <source>
        <dbReference type="Proteomes" id="UP000657075"/>
    </source>
</evidence>